<accession>A0A0T9MUE8</accession>
<dbReference type="EMBL" id="CPZJ01000019">
    <property type="protein sequence ID" value="CNG49023.1"/>
    <property type="molecule type" value="Genomic_DNA"/>
</dbReference>
<evidence type="ECO:0000313" key="3">
    <source>
        <dbReference type="Proteomes" id="UP000038750"/>
    </source>
</evidence>
<reference evidence="2 3" key="1">
    <citation type="submission" date="2015-03" db="EMBL/GenBank/DDBJ databases">
        <authorList>
            <person name="Murphy D."/>
        </authorList>
    </citation>
    <scope>NUCLEOTIDE SEQUENCE [LARGE SCALE GENOMIC DNA]</scope>
    <source>
        <strain evidence="2 3">BR165/97</strain>
    </source>
</reference>
<dbReference type="InterPro" id="IPR036249">
    <property type="entry name" value="Thioredoxin-like_sf"/>
</dbReference>
<organism evidence="2 3">
    <name type="scientific">Yersinia intermedia</name>
    <dbReference type="NCBI Taxonomy" id="631"/>
    <lineage>
        <taxon>Bacteria</taxon>
        <taxon>Pseudomonadati</taxon>
        <taxon>Pseudomonadota</taxon>
        <taxon>Gammaproteobacteria</taxon>
        <taxon>Enterobacterales</taxon>
        <taxon>Yersiniaceae</taxon>
        <taxon>Yersinia</taxon>
    </lineage>
</organism>
<dbReference type="RefSeq" id="WP_050074471.1">
    <property type="nucleotide sequence ID" value="NZ_CPZJ01000019.1"/>
</dbReference>
<keyword evidence="1" id="KW-0472">Membrane</keyword>
<keyword evidence="2" id="KW-0413">Isomerase</keyword>
<dbReference type="Proteomes" id="UP000038750">
    <property type="component" value="Unassembled WGS sequence"/>
</dbReference>
<sequence>MTQTYTATLQGSTLSVYTHQSGASCLITLLQPGSRSRFYIKDNGIYHDSFGVNSAMIYQAPSTKEAELFLQAINNAIYHRCKVRNIACLTLLVTALVLCITYGWYVFTTLGEHMARNNPTPVTQLSTSNPTAIQPAPVVAPQPISPIQVPVIPKTMPAQTNTSTTAATGYQKTAQVLRNAAESGFYTIALSSGHQRTLYVFSDPLCHNCQIIEPALEALAQKYNVEVFPVTLVGKQQTIDLVSPILCQTPLSRKTLWKKLFQADSGMNPNENTFPLASCETGTEAISRNDSAFDAYNLPGTPSLIADDGRYIPLTSLKSDDALEAFLNTPRPQ</sequence>
<dbReference type="SUPFAM" id="SSF52833">
    <property type="entry name" value="Thioredoxin-like"/>
    <property type="match status" value="1"/>
</dbReference>
<evidence type="ECO:0000256" key="1">
    <source>
        <dbReference type="SAM" id="Phobius"/>
    </source>
</evidence>
<keyword evidence="1" id="KW-1133">Transmembrane helix</keyword>
<dbReference type="Gene3D" id="3.40.30.10">
    <property type="entry name" value="Glutaredoxin"/>
    <property type="match status" value="1"/>
</dbReference>
<proteinExistence type="predicted"/>
<protein>
    <submittedName>
        <fullName evidence="2">Protein-disulfide isomerase</fullName>
    </submittedName>
</protein>
<dbReference type="AlphaFoldDB" id="A0A0T9MUE8"/>
<gene>
    <name evidence="2" type="ORF">ERS008530_03892</name>
</gene>
<keyword evidence="1" id="KW-0812">Transmembrane</keyword>
<name>A0A0T9MUE8_YERIN</name>
<evidence type="ECO:0000313" key="2">
    <source>
        <dbReference type="EMBL" id="CNG49023.1"/>
    </source>
</evidence>
<dbReference type="GO" id="GO:0016853">
    <property type="term" value="F:isomerase activity"/>
    <property type="evidence" value="ECO:0007669"/>
    <property type="project" value="UniProtKB-KW"/>
</dbReference>
<dbReference type="OrthoDB" id="9780340at2"/>
<feature type="transmembrane region" description="Helical" evidence="1">
    <location>
        <begin position="86"/>
        <end position="107"/>
    </location>
</feature>